<dbReference type="InterPro" id="IPR018680">
    <property type="entry name" value="DUF2164"/>
</dbReference>
<dbReference type="Proteomes" id="UP000800303">
    <property type="component" value="Unassembled WGS sequence"/>
</dbReference>
<sequence>MIPITLPKERKDEMVADLQAYFYEERGEEIGTIAAEALLDHMLHRFAPYIYNQAVRDAKAAVNEKLMQIEDELYALERPTARR</sequence>
<dbReference type="RefSeq" id="WP_166274094.1">
    <property type="nucleotide sequence ID" value="NZ_JAAFGS010000003.1"/>
</dbReference>
<organism evidence="1 2">
    <name type="scientific">Saccharibacillus alkalitolerans</name>
    <dbReference type="NCBI Taxonomy" id="2705290"/>
    <lineage>
        <taxon>Bacteria</taxon>
        <taxon>Bacillati</taxon>
        <taxon>Bacillota</taxon>
        <taxon>Bacilli</taxon>
        <taxon>Bacillales</taxon>
        <taxon>Paenibacillaceae</taxon>
        <taxon>Saccharibacillus</taxon>
    </lineage>
</organism>
<proteinExistence type="predicted"/>
<dbReference type="Pfam" id="PF09932">
    <property type="entry name" value="DUF2164"/>
    <property type="match status" value="1"/>
</dbReference>
<accession>A0ABX0F6W8</accession>
<keyword evidence="2" id="KW-1185">Reference proteome</keyword>
<name>A0ABX0F6W8_9BACL</name>
<comment type="caution">
    <text evidence="1">The sequence shown here is derived from an EMBL/GenBank/DDBJ whole genome shotgun (WGS) entry which is preliminary data.</text>
</comment>
<reference evidence="1 2" key="1">
    <citation type="submission" date="2020-01" db="EMBL/GenBank/DDBJ databases">
        <title>Polyphasic characterisation and genomic insights into a novel alkali tolerant bacterium VR-M41.</title>
        <authorList>
            <person name="Vemuluri V.R."/>
        </authorList>
    </citation>
    <scope>NUCLEOTIDE SEQUENCE [LARGE SCALE GENOMIC DNA]</scope>
    <source>
        <strain evidence="1 2">VR-M41</strain>
    </source>
</reference>
<dbReference type="EMBL" id="JAAFGS010000003">
    <property type="protein sequence ID" value="NGZ75675.1"/>
    <property type="molecule type" value="Genomic_DNA"/>
</dbReference>
<evidence type="ECO:0000313" key="2">
    <source>
        <dbReference type="Proteomes" id="UP000800303"/>
    </source>
</evidence>
<protein>
    <submittedName>
        <fullName evidence="1">DUF2164 domain-containing protein</fullName>
    </submittedName>
</protein>
<evidence type="ECO:0000313" key="1">
    <source>
        <dbReference type="EMBL" id="NGZ75675.1"/>
    </source>
</evidence>
<gene>
    <name evidence="1" type="ORF">GYN08_10095</name>
</gene>